<dbReference type="Proteomes" id="UP000712673">
    <property type="component" value="Unassembled WGS sequence"/>
</dbReference>
<accession>A0A937VZS7</accession>
<comment type="similarity">
    <text evidence="1">Belongs to the eIF-2B alpha/beta/delta subunits family. MtnA subfamily.</text>
</comment>
<sequence length="265" mass="28416">TRPTAVNLFWAIDRMRACARRHQDAALPELQQALYTEAQRLLQDDVAINRRIGAYGLSLVPTGSTILTHCNAGALATAGYGTALGVIRAAHFAGRQIQVYADETRPFLQGARLTTWELQRDHIPVTLIADNMAGYFMQAGKIDLVIVGADRIAANGDTANKIGTYGVAVLAREHNIPFYVAAPLSTIDRATPTGAQIPIEQRHGDEIRQVGAQRIVASDVAVANPAFDVTPARYIRGIITEAGVAMPPHEATIAALFCSTPSAPL</sequence>
<dbReference type="EC" id="5.3.1.23" evidence="3"/>
<dbReference type="NCBIfam" id="TIGR00512">
    <property type="entry name" value="salvage_mtnA"/>
    <property type="match status" value="1"/>
</dbReference>
<dbReference type="Gene3D" id="1.20.120.420">
    <property type="entry name" value="translation initiation factor eif-2b, domain 1"/>
    <property type="match status" value="1"/>
</dbReference>
<proteinExistence type="inferred from homology"/>
<comment type="caution">
    <text evidence="4">The sequence shown here is derived from an EMBL/GenBank/DDBJ whole genome shotgun (WGS) entry which is preliminary data.</text>
</comment>
<dbReference type="NCBIfam" id="TIGR00524">
    <property type="entry name" value="eIF-2B_rel"/>
    <property type="match status" value="1"/>
</dbReference>
<dbReference type="EMBL" id="VGLS01000096">
    <property type="protein sequence ID" value="MBM3223115.1"/>
    <property type="molecule type" value="Genomic_DNA"/>
</dbReference>
<gene>
    <name evidence="4" type="primary">mtnA</name>
    <name evidence="4" type="ORF">FJZ47_04835</name>
</gene>
<name>A0A937VZS7_UNCTE</name>
<keyword evidence="2 4" id="KW-0413">Isomerase</keyword>
<dbReference type="GO" id="GO:0046523">
    <property type="term" value="F:S-methyl-5-thioribose-1-phosphate isomerase activity"/>
    <property type="evidence" value="ECO:0007669"/>
    <property type="project" value="UniProtKB-EC"/>
</dbReference>
<dbReference type="FunFam" id="3.40.50.10470:FF:000006">
    <property type="entry name" value="Methylthioribose-1-phosphate isomerase"/>
    <property type="match status" value="1"/>
</dbReference>
<dbReference type="Gene3D" id="3.40.50.10470">
    <property type="entry name" value="Translation initiation factor eif-2b, domain 2"/>
    <property type="match status" value="1"/>
</dbReference>
<dbReference type="Pfam" id="PF01008">
    <property type="entry name" value="IF-2B"/>
    <property type="match status" value="1"/>
</dbReference>
<reference evidence="4" key="1">
    <citation type="submission" date="2019-03" db="EMBL/GenBank/DDBJ databases">
        <title>Lake Tanganyika Metagenome-Assembled Genomes (MAGs).</title>
        <authorList>
            <person name="Tran P."/>
        </authorList>
    </citation>
    <scope>NUCLEOTIDE SEQUENCE</scope>
    <source>
        <strain evidence="4">K_DeepCast_65m_m2_066</strain>
    </source>
</reference>
<dbReference type="InterPro" id="IPR011559">
    <property type="entry name" value="Initiation_fac_2B_a/b/d"/>
</dbReference>
<evidence type="ECO:0000313" key="5">
    <source>
        <dbReference type="Proteomes" id="UP000712673"/>
    </source>
</evidence>
<evidence type="ECO:0000256" key="2">
    <source>
        <dbReference type="ARBA" id="ARBA00023235"/>
    </source>
</evidence>
<dbReference type="InterPro" id="IPR000649">
    <property type="entry name" value="IF-2B-related"/>
</dbReference>
<dbReference type="InterPro" id="IPR005251">
    <property type="entry name" value="IF-M1Pi"/>
</dbReference>
<protein>
    <recommendedName>
        <fullName evidence="3">S-methyl-5-thioribose-1-phosphate isomerase</fullName>
        <ecNumber evidence="3">5.3.1.23</ecNumber>
    </recommendedName>
</protein>
<dbReference type="NCBIfam" id="NF004326">
    <property type="entry name" value="PRK05720.1"/>
    <property type="match status" value="1"/>
</dbReference>
<dbReference type="InterPro" id="IPR042529">
    <property type="entry name" value="IF_2B-like_C"/>
</dbReference>
<organism evidence="4 5">
    <name type="scientific">Tectimicrobiota bacterium</name>
    <dbReference type="NCBI Taxonomy" id="2528274"/>
    <lineage>
        <taxon>Bacteria</taxon>
        <taxon>Pseudomonadati</taxon>
        <taxon>Nitrospinota/Tectimicrobiota group</taxon>
        <taxon>Candidatus Tectimicrobiota</taxon>
    </lineage>
</organism>
<dbReference type="SUPFAM" id="SSF100950">
    <property type="entry name" value="NagB/RpiA/CoA transferase-like"/>
    <property type="match status" value="1"/>
</dbReference>
<feature type="non-terminal residue" evidence="4">
    <location>
        <position position="1"/>
    </location>
</feature>
<dbReference type="InterPro" id="IPR027363">
    <property type="entry name" value="M1Pi_N"/>
</dbReference>
<dbReference type="PANTHER" id="PTHR43475:SF1">
    <property type="entry name" value="METHYLTHIORIBOSE-1-PHOSPHATE ISOMERASE"/>
    <property type="match status" value="1"/>
</dbReference>
<evidence type="ECO:0000256" key="1">
    <source>
        <dbReference type="ARBA" id="ARBA00009117"/>
    </source>
</evidence>
<dbReference type="AlphaFoldDB" id="A0A937VZS7"/>
<dbReference type="GO" id="GO:0019509">
    <property type="term" value="P:L-methionine salvage from methylthioadenosine"/>
    <property type="evidence" value="ECO:0007669"/>
    <property type="project" value="TreeGrafter"/>
</dbReference>
<dbReference type="PANTHER" id="PTHR43475">
    <property type="entry name" value="METHYLTHIORIBOSE-1-PHOSPHATE ISOMERASE"/>
    <property type="match status" value="1"/>
</dbReference>
<evidence type="ECO:0000313" key="4">
    <source>
        <dbReference type="EMBL" id="MBM3223115.1"/>
    </source>
</evidence>
<evidence type="ECO:0000256" key="3">
    <source>
        <dbReference type="ARBA" id="ARBA00066897"/>
    </source>
</evidence>
<dbReference type="InterPro" id="IPR037171">
    <property type="entry name" value="NagB/RpiA_transferase-like"/>
</dbReference>